<evidence type="ECO:0000313" key="2">
    <source>
        <dbReference type="Proteomes" id="UP000326757"/>
    </source>
</evidence>
<dbReference type="Proteomes" id="UP000326757">
    <property type="component" value="Unassembled WGS sequence"/>
</dbReference>
<dbReference type="AlphaFoldDB" id="A0A5N6K4Q3"/>
<accession>A0A5N6K4Q3</accession>
<name>A0A5N6K4Q3_MONLA</name>
<dbReference type="OrthoDB" id="3563899at2759"/>
<gene>
    <name evidence="1" type="ORF">EYC80_002704</name>
</gene>
<organism evidence="1 2">
    <name type="scientific">Monilinia laxa</name>
    <name type="common">Brown rot fungus</name>
    <name type="synonym">Sclerotinia laxa</name>
    <dbReference type="NCBI Taxonomy" id="61186"/>
    <lineage>
        <taxon>Eukaryota</taxon>
        <taxon>Fungi</taxon>
        <taxon>Dikarya</taxon>
        <taxon>Ascomycota</taxon>
        <taxon>Pezizomycotina</taxon>
        <taxon>Leotiomycetes</taxon>
        <taxon>Helotiales</taxon>
        <taxon>Sclerotiniaceae</taxon>
        <taxon>Monilinia</taxon>
    </lineage>
</organism>
<reference evidence="1 2" key="1">
    <citation type="submission" date="2019-06" db="EMBL/GenBank/DDBJ databases">
        <title>Genome Sequence of the Brown Rot Fungal Pathogen Monilinia laxa.</title>
        <authorList>
            <person name="De Miccolis Angelini R.M."/>
            <person name="Landi L."/>
            <person name="Abate D."/>
            <person name="Pollastro S."/>
            <person name="Romanazzi G."/>
            <person name="Faretra F."/>
        </authorList>
    </citation>
    <scope>NUCLEOTIDE SEQUENCE [LARGE SCALE GENOMIC DNA]</scope>
    <source>
        <strain evidence="1 2">Mlax316</strain>
    </source>
</reference>
<protein>
    <submittedName>
        <fullName evidence="1">Uncharacterized protein</fullName>
    </submittedName>
</protein>
<comment type="caution">
    <text evidence="1">The sequence shown here is derived from an EMBL/GenBank/DDBJ whole genome shotgun (WGS) entry which is preliminary data.</text>
</comment>
<keyword evidence="2" id="KW-1185">Reference proteome</keyword>
<dbReference type="EMBL" id="VIGI01000008">
    <property type="protein sequence ID" value="KAB8297358.1"/>
    <property type="molecule type" value="Genomic_DNA"/>
</dbReference>
<evidence type="ECO:0000313" key="1">
    <source>
        <dbReference type="EMBL" id="KAB8297358.1"/>
    </source>
</evidence>
<proteinExistence type="predicted"/>
<sequence length="201" mass="23214">MNYGLACAKLKPSDLQSPSPLNNLKTLNVWIYFERLRLEELMLGGRFGVHSERDQRALAADERSDEHALVEYMLSQMLETRERAITFRAFDRGVSLRRIFQVRANFEDRLYEELQGVRFESSSAAVELFLKLLEETFNAEQVEASVEEGAEGSETLTPFQGLRLFEELSIHSCKHCIYWTPSRVKTIFDSCTSYMILSPRT</sequence>